<evidence type="ECO:0000256" key="1">
    <source>
        <dbReference type="SAM" id="MobiDB-lite"/>
    </source>
</evidence>
<accession>A0AAD8IDU4</accession>
<comment type="caution">
    <text evidence="2">The sequence shown here is derived from an EMBL/GenBank/DDBJ whole genome shotgun (WGS) entry which is preliminary data.</text>
</comment>
<protein>
    <submittedName>
        <fullName evidence="2">Uncharacterized protein</fullName>
    </submittedName>
</protein>
<sequence>MWTSFDVRYFGIPSPGKTTFLLALAGKTLCLGIPEQAVAPIVAQAPVGGQAVALIVAQAPASGQAVNPPSQPQAPQTTVPHGGPNANPLNLFPQGLPNMRSNAV</sequence>
<organism evidence="2 3">
    <name type="scientific">Heracleum sosnowskyi</name>
    <dbReference type="NCBI Taxonomy" id="360622"/>
    <lineage>
        <taxon>Eukaryota</taxon>
        <taxon>Viridiplantae</taxon>
        <taxon>Streptophyta</taxon>
        <taxon>Embryophyta</taxon>
        <taxon>Tracheophyta</taxon>
        <taxon>Spermatophyta</taxon>
        <taxon>Magnoliopsida</taxon>
        <taxon>eudicotyledons</taxon>
        <taxon>Gunneridae</taxon>
        <taxon>Pentapetalae</taxon>
        <taxon>asterids</taxon>
        <taxon>campanulids</taxon>
        <taxon>Apiales</taxon>
        <taxon>Apiaceae</taxon>
        <taxon>Apioideae</taxon>
        <taxon>apioid superclade</taxon>
        <taxon>Tordylieae</taxon>
        <taxon>Tordyliinae</taxon>
        <taxon>Heracleum</taxon>
    </lineage>
</organism>
<feature type="compositionally biased region" description="Polar residues" evidence="1">
    <location>
        <begin position="64"/>
        <end position="79"/>
    </location>
</feature>
<dbReference type="AlphaFoldDB" id="A0AAD8IDU4"/>
<dbReference type="Proteomes" id="UP001237642">
    <property type="component" value="Unassembled WGS sequence"/>
</dbReference>
<reference evidence="2" key="2">
    <citation type="submission" date="2023-05" db="EMBL/GenBank/DDBJ databases">
        <authorList>
            <person name="Schelkunov M.I."/>
        </authorList>
    </citation>
    <scope>NUCLEOTIDE SEQUENCE</scope>
    <source>
        <strain evidence="2">Hsosn_3</strain>
        <tissue evidence="2">Leaf</tissue>
    </source>
</reference>
<gene>
    <name evidence="2" type="ORF">POM88_021083</name>
</gene>
<feature type="region of interest" description="Disordered" evidence="1">
    <location>
        <begin position="63"/>
        <end position="104"/>
    </location>
</feature>
<proteinExistence type="predicted"/>
<evidence type="ECO:0000313" key="2">
    <source>
        <dbReference type="EMBL" id="KAK1383348.1"/>
    </source>
</evidence>
<name>A0AAD8IDU4_9APIA</name>
<keyword evidence="3" id="KW-1185">Reference proteome</keyword>
<reference evidence="2" key="1">
    <citation type="submission" date="2023-02" db="EMBL/GenBank/DDBJ databases">
        <title>Genome of toxic invasive species Heracleum sosnowskyi carries increased number of genes despite the absence of recent whole-genome duplications.</title>
        <authorList>
            <person name="Schelkunov M."/>
            <person name="Shtratnikova V."/>
            <person name="Makarenko M."/>
            <person name="Klepikova A."/>
            <person name="Omelchenko D."/>
            <person name="Novikova G."/>
            <person name="Obukhova E."/>
            <person name="Bogdanov V."/>
            <person name="Penin A."/>
            <person name="Logacheva M."/>
        </authorList>
    </citation>
    <scope>NUCLEOTIDE SEQUENCE</scope>
    <source>
        <strain evidence="2">Hsosn_3</strain>
        <tissue evidence="2">Leaf</tissue>
    </source>
</reference>
<dbReference type="EMBL" id="JAUIZM010000005">
    <property type="protein sequence ID" value="KAK1383348.1"/>
    <property type="molecule type" value="Genomic_DNA"/>
</dbReference>
<evidence type="ECO:0000313" key="3">
    <source>
        <dbReference type="Proteomes" id="UP001237642"/>
    </source>
</evidence>